<dbReference type="Proteomes" id="UP001597542">
    <property type="component" value="Unassembled WGS sequence"/>
</dbReference>
<dbReference type="InterPro" id="IPR026449">
    <property type="entry name" value="GRASP_SAV_5884"/>
</dbReference>
<dbReference type="RefSeq" id="WP_344281628.1">
    <property type="nucleotide sequence ID" value="NZ_BAAAHV010000021.1"/>
</dbReference>
<gene>
    <name evidence="3" type="primary">tgmB</name>
    <name evidence="3" type="ORF">ACFSUT_03360</name>
</gene>
<dbReference type="PROSITE" id="PS50975">
    <property type="entry name" value="ATP_GRASP"/>
    <property type="match status" value="1"/>
</dbReference>
<dbReference type="EMBL" id="JBHUKQ010000003">
    <property type="protein sequence ID" value="MFD2479301.1"/>
    <property type="molecule type" value="Genomic_DNA"/>
</dbReference>
<keyword evidence="1" id="KW-0547">Nucleotide-binding</keyword>
<dbReference type="InterPro" id="IPR048936">
    <property type="entry name" value="MvdD-like_ATPgrasp"/>
</dbReference>
<dbReference type="Gene3D" id="3.30.470.20">
    <property type="entry name" value="ATP-grasp fold, B domain"/>
    <property type="match status" value="1"/>
</dbReference>
<protein>
    <submittedName>
        <fullName evidence="3">ATP-grasp ribosomal peptide maturase</fullName>
    </submittedName>
</protein>
<dbReference type="Pfam" id="PF21068">
    <property type="entry name" value="ATPgraspMvdD"/>
    <property type="match status" value="1"/>
</dbReference>
<comment type="caution">
    <text evidence="3">The sequence shown here is derived from an EMBL/GenBank/DDBJ whole genome shotgun (WGS) entry which is preliminary data.</text>
</comment>
<sequence length="325" mass="36330">MTAARSVLVLTHTFDPTADYVVAELNRREVPVFRCDVADFPESLSAGAELSGATWSGQLRTAQRTLDLDDVAGIYYRRPTAFELHPEMSEPERIWAASQARLGFGGLLAAVEPWLNHPHQIGLAEYKPVQLRAAARCGLHVPRTLVTNDPKQARRFVEELGEVVSKPFTSRGVSDAEGYRIPYARKVTAEQCDDENIARTMHMFQQWAPKQYEVRLTVVDDEFFAARIDAATAGAVEDWRTDYAALSYSVIETPNFVRSRVRSLLDLLGLRFGALDFVVAPDGEWSFLECNPNGQWAWIEDETGMPIAAALADALEGKRKTLDRQ</sequence>
<keyword evidence="4" id="KW-1185">Reference proteome</keyword>
<accession>A0ABW5HQN7</accession>
<proteinExistence type="predicted"/>
<dbReference type="NCBIfam" id="TIGR04187">
    <property type="entry name" value="GRASP_SAV_5884"/>
    <property type="match status" value="1"/>
</dbReference>
<dbReference type="PANTHER" id="PTHR21621">
    <property type="entry name" value="RIBOSOMAL PROTEIN S6 MODIFICATION PROTEIN"/>
    <property type="match status" value="1"/>
</dbReference>
<name>A0ABW5HQN7_9PSEU</name>
<evidence type="ECO:0000259" key="2">
    <source>
        <dbReference type="PROSITE" id="PS50975"/>
    </source>
</evidence>
<evidence type="ECO:0000313" key="3">
    <source>
        <dbReference type="EMBL" id="MFD2479301.1"/>
    </source>
</evidence>
<keyword evidence="1" id="KW-0067">ATP-binding</keyword>
<reference evidence="4" key="1">
    <citation type="journal article" date="2019" name="Int. J. Syst. Evol. Microbiol.">
        <title>The Global Catalogue of Microorganisms (GCM) 10K type strain sequencing project: providing services to taxonomists for standard genome sequencing and annotation.</title>
        <authorList>
            <consortium name="The Broad Institute Genomics Platform"/>
            <consortium name="The Broad Institute Genome Sequencing Center for Infectious Disease"/>
            <person name="Wu L."/>
            <person name="Ma J."/>
        </authorList>
    </citation>
    <scope>NUCLEOTIDE SEQUENCE [LARGE SCALE GENOMIC DNA]</scope>
    <source>
        <strain evidence="4">CGMCC 4.7638</strain>
    </source>
</reference>
<evidence type="ECO:0000256" key="1">
    <source>
        <dbReference type="PROSITE-ProRule" id="PRU00409"/>
    </source>
</evidence>
<dbReference type="SUPFAM" id="SSF56059">
    <property type="entry name" value="Glutathione synthetase ATP-binding domain-like"/>
    <property type="match status" value="1"/>
</dbReference>
<dbReference type="InterPro" id="IPR011761">
    <property type="entry name" value="ATP-grasp"/>
</dbReference>
<organism evidence="3 4">
    <name type="scientific">Amycolatopsis albidoflavus</name>
    <dbReference type="NCBI Taxonomy" id="102226"/>
    <lineage>
        <taxon>Bacteria</taxon>
        <taxon>Bacillati</taxon>
        <taxon>Actinomycetota</taxon>
        <taxon>Actinomycetes</taxon>
        <taxon>Pseudonocardiales</taxon>
        <taxon>Pseudonocardiaceae</taxon>
        <taxon>Amycolatopsis</taxon>
    </lineage>
</organism>
<dbReference type="PANTHER" id="PTHR21621:SF0">
    <property type="entry name" value="BETA-CITRYLGLUTAMATE SYNTHASE B-RELATED"/>
    <property type="match status" value="1"/>
</dbReference>
<evidence type="ECO:0000313" key="4">
    <source>
        <dbReference type="Proteomes" id="UP001597542"/>
    </source>
</evidence>
<feature type="domain" description="ATP-grasp" evidence="2">
    <location>
        <begin position="131"/>
        <end position="316"/>
    </location>
</feature>